<accession>A0ABT7AH43</accession>
<dbReference type="SMART" id="SM00028">
    <property type="entry name" value="TPR"/>
    <property type="match status" value="3"/>
</dbReference>
<dbReference type="RefSeq" id="WP_283740291.1">
    <property type="nucleotide sequence ID" value="NZ_JASJEV010000004.1"/>
</dbReference>
<comment type="caution">
    <text evidence="5">The sequence shown here is derived from an EMBL/GenBank/DDBJ whole genome shotgun (WGS) entry which is preliminary data.</text>
</comment>
<feature type="chain" id="PRO_5046941746" evidence="4">
    <location>
        <begin position="24"/>
        <end position="202"/>
    </location>
</feature>
<keyword evidence="2 3" id="KW-0802">TPR repeat</keyword>
<evidence type="ECO:0000256" key="2">
    <source>
        <dbReference type="ARBA" id="ARBA00022803"/>
    </source>
</evidence>
<dbReference type="InterPro" id="IPR011990">
    <property type="entry name" value="TPR-like_helical_dom_sf"/>
</dbReference>
<keyword evidence="4" id="KW-0732">Signal</keyword>
<dbReference type="Gene3D" id="1.25.40.10">
    <property type="entry name" value="Tetratricopeptide repeat domain"/>
    <property type="match status" value="1"/>
</dbReference>
<evidence type="ECO:0000313" key="5">
    <source>
        <dbReference type="EMBL" id="MDJ1158302.1"/>
    </source>
</evidence>
<reference evidence="5 6" key="1">
    <citation type="submission" date="2023-05" db="EMBL/GenBank/DDBJ databases">
        <title>Chelatococcus sp. nov., a moderately thermophilic bacterium isolated from hot spring microbial mat.</title>
        <authorList>
            <person name="Hu C.-J."/>
            <person name="Li W.-J."/>
        </authorList>
    </citation>
    <scope>NUCLEOTIDE SEQUENCE [LARGE SCALE GENOMIC DNA]</scope>
    <source>
        <strain evidence="5 6">SYSU G07232</strain>
    </source>
</reference>
<evidence type="ECO:0000313" key="6">
    <source>
        <dbReference type="Proteomes" id="UP001321492"/>
    </source>
</evidence>
<dbReference type="EMBL" id="JASJEV010000004">
    <property type="protein sequence ID" value="MDJ1158302.1"/>
    <property type="molecule type" value="Genomic_DNA"/>
</dbReference>
<feature type="repeat" description="TPR" evidence="3">
    <location>
        <begin position="150"/>
        <end position="183"/>
    </location>
</feature>
<dbReference type="PANTHER" id="PTHR45586">
    <property type="entry name" value="TPR REPEAT-CONTAINING PROTEIN PA4667"/>
    <property type="match status" value="1"/>
</dbReference>
<keyword evidence="6" id="KW-1185">Reference proteome</keyword>
<dbReference type="SUPFAM" id="SSF48452">
    <property type="entry name" value="TPR-like"/>
    <property type="match status" value="1"/>
</dbReference>
<name>A0ABT7AH43_9HYPH</name>
<gene>
    <name evidence="5" type="ORF">QNA08_08660</name>
</gene>
<evidence type="ECO:0000256" key="4">
    <source>
        <dbReference type="SAM" id="SignalP"/>
    </source>
</evidence>
<evidence type="ECO:0000256" key="3">
    <source>
        <dbReference type="PROSITE-ProRule" id="PRU00339"/>
    </source>
</evidence>
<keyword evidence="1" id="KW-0677">Repeat</keyword>
<sequence length="202" mass="22088">MRVSPVIAAILLLVGAPLPAVQAATQGDPPRASEAKPPTAERARAALDKLFERLAAARDAEEAAGIAKLIERRWLQSGSDTADLLMSRALAALAGNDQPLAVELLDRTIALQPDWAEAWHKRATLFFMMGDTEQAIADVRQTLAHEPRHFTAWAGLGVLFERADDKRRALEAYRRALALHPYLGDVRSAIDRLTRDVGGRDI</sequence>
<dbReference type="Proteomes" id="UP001321492">
    <property type="component" value="Unassembled WGS sequence"/>
</dbReference>
<evidence type="ECO:0000256" key="1">
    <source>
        <dbReference type="ARBA" id="ARBA00022737"/>
    </source>
</evidence>
<dbReference type="Pfam" id="PF13432">
    <property type="entry name" value="TPR_16"/>
    <property type="match status" value="1"/>
</dbReference>
<feature type="signal peptide" evidence="4">
    <location>
        <begin position="1"/>
        <end position="23"/>
    </location>
</feature>
<organism evidence="5 6">
    <name type="scientific">Chelatococcus albus</name>
    <dbReference type="NCBI Taxonomy" id="3047466"/>
    <lineage>
        <taxon>Bacteria</taxon>
        <taxon>Pseudomonadati</taxon>
        <taxon>Pseudomonadota</taxon>
        <taxon>Alphaproteobacteria</taxon>
        <taxon>Hyphomicrobiales</taxon>
        <taxon>Chelatococcaceae</taxon>
        <taxon>Chelatococcus</taxon>
    </lineage>
</organism>
<dbReference type="PANTHER" id="PTHR45586:SF1">
    <property type="entry name" value="LIPOPOLYSACCHARIDE ASSEMBLY PROTEIN B"/>
    <property type="match status" value="1"/>
</dbReference>
<feature type="repeat" description="TPR" evidence="3">
    <location>
        <begin position="116"/>
        <end position="149"/>
    </location>
</feature>
<dbReference type="PROSITE" id="PS50005">
    <property type="entry name" value="TPR"/>
    <property type="match status" value="2"/>
</dbReference>
<protein>
    <submittedName>
        <fullName evidence="5">Tetratricopeptide repeat protein</fullName>
    </submittedName>
</protein>
<dbReference type="InterPro" id="IPR019734">
    <property type="entry name" value="TPR_rpt"/>
</dbReference>
<proteinExistence type="predicted"/>
<dbReference type="InterPro" id="IPR051012">
    <property type="entry name" value="CellSynth/LPSAsmb/PSIAsmb"/>
</dbReference>